<feature type="domain" description="NTP pyrophosphohydrolase MazG-like" evidence="2">
    <location>
        <begin position="393"/>
        <end position="451"/>
    </location>
</feature>
<dbReference type="GO" id="GO:0008168">
    <property type="term" value="F:methyltransferase activity"/>
    <property type="evidence" value="ECO:0007669"/>
    <property type="project" value="UniProtKB-KW"/>
</dbReference>
<dbReference type="InterPro" id="IPR048011">
    <property type="entry name" value="NTP-PPase_MazG-like_C"/>
</dbReference>
<comment type="caution">
    <text evidence="3">The sequence shown here is derived from an EMBL/GenBank/DDBJ whole genome shotgun (WGS) entry which is preliminary data.</text>
</comment>
<feature type="domain" description="NTP pyrophosphohydrolase MazG-like" evidence="2">
    <location>
        <begin position="255"/>
        <end position="328"/>
    </location>
</feature>
<dbReference type="PANTHER" id="PTHR30522">
    <property type="entry name" value="NUCLEOSIDE TRIPHOSPHATE PYROPHOSPHOHYDROLASE"/>
    <property type="match status" value="1"/>
</dbReference>
<dbReference type="GO" id="GO:0032259">
    <property type="term" value="P:methylation"/>
    <property type="evidence" value="ECO:0007669"/>
    <property type="project" value="UniProtKB-KW"/>
</dbReference>
<dbReference type="InterPro" id="IPR014777">
    <property type="entry name" value="4pyrrole_Mease_sub1"/>
</dbReference>
<dbReference type="RefSeq" id="WP_307258190.1">
    <property type="nucleotide sequence ID" value="NZ_JAUSUC010000038.1"/>
</dbReference>
<name>A0AAJ1T0B1_9BACI</name>
<dbReference type="CDD" id="cd11528">
    <property type="entry name" value="NTP-PPase_MazG_Nterm"/>
    <property type="match status" value="1"/>
</dbReference>
<dbReference type="NCBIfam" id="TIGR00444">
    <property type="entry name" value="mazG"/>
    <property type="match status" value="1"/>
</dbReference>
<dbReference type="CDD" id="cd11723">
    <property type="entry name" value="YabN_N_like"/>
    <property type="match status" value="1"/>
</dbReference>
<keyword evidence="3" id="KW-0808">Transferase</keyword>
<dbReference type="EMBL" id="JAUSUC010000038">
    <property type="protein sequence ID" value="MDQ0216190.1"/>
    <property type="molecule type" value="Genomic_DNA"/>
</dbReference>
<dbReference type="InterPro" id="IPR024180">
    <property type="entry name" value="Tetrapyrrole_Mease/MazG_pred"/>
</dbReference>
<dbReference type="InterPro" id="IPR000878">
    <property type="entry name" value="4pyrrol_Mease"/>
</dbReference>
<dbReference type="InterPro" id="IPR035013">
    <property type="entry name" value="YabN_N"/>
</dbReference>
<dbReference type="FunFam" id="1.10.287.1080:FF:000003">
    <property type="entry name" value="Nucleoside triphosphate pyrophosphohydrolase"/>
    <property type="match status" value="1"/>
</dbReference>
<dbReference type="FunFam" id="3.40.1010.10:FF:000008">
    <property type="entry name" value="Similar to nucleoside triphosphate pyrophosphohydrolase, MazG"/>
    <property type="match status" value="1"/>
</dbReference>
<dbReference type="InterPro" id="IPR011551">
    <property type="entry name" value="NTP_PyrPHydrolase_MazG"/>
</dbReference>
<proteinExistence type="predicted"/>
<dbReference type="Proteomes" id="UP001237207">
    <property type="component" value="Unassembled WGS sequence"/>
</dbReference>
<dbReference type="CDD" id="cd11529">
    <property type="entry name" value="NTP-PPase_MazG_Cterm"/>
    <property type="match status" value="1"/>
</dbReference>
<dbReference type="InterPro" id="IPR048015">
    <property type="entry name" value="NTP-PPase_MazG-like_N"/>
</dbReference>
<keyword evidence="4" id="KW-1185">Reference proteome</keyword>
<dbReference type="GO" id="GO:0006950">
    <property type="term" value="P:response to stress"/>
    <property type="evidence" value="ECO:0007669"/>
    <property type="project" value="UniProtKB-ARBA"/>
</dbReference>
<evidence type="ECO:0000313" key="4">
    <source>
        <dbReference type="Proteomes" id="UP001237207"/>
    </source>
</evidence>
<dbReference type="SUPFAM" id="SSF53790">
    <property type="entry name" value="Tetrapyrrole methylase"/>
    <property type="match status" value="1"/>
</dbReference>
<dbReference type="GO" id="GO:0046076">
    <property type="term" value="P:dTTP catabolic process"/>
    <property type="evidence" value="ECO:0007669"/>
    <property type="project" value="TreeGrafter"/>
</dbReference>
<protein>
    <submittedName>
        <fullName evidence="3">Tetrapyrrole methylase family protein/MazG family protein</fullName>
    </submittedName>
</protein>
<evidence type="ECO:0000313" key="3">
    <source>
        <dbReference type="EMBL" id="MDQ0216190.1"/>
    </source>
</evidence>
<accession>A0AAJ1T0B1</accession>
<dbReference type="Gene3D" id="1.10.287.1080">
    <property type="entry name" value="MazG-like"/>
    <property type="match status" value="2"/>
</dbReference>
<gene>
    <name evidence="3" type="ORF">J2S13_002628</name>
</gene>
<organism evidence="3 4">
    <name type="scientific">Oikeobacillus pervagus</name>
    <dbReference type="NCBI Taxonomy" id="1325931"/>
    <lineage>
        <taxon>Bacteria</taxon>
        <taxon>Bacillati</taxon>
        <taxon>Bacillota</taxon>
        <taxon>Bacilli</taxon>
        <taxon>Bacillales</taxon>
        <taxon>Bacillaceae</taxon>
        <taxon>Oikeobacillus</taxon>
    </lineage>
</organism>
<dbReference type="InterPro" id="IPR004518">
    <property type="entry name" value="MazG-like_dom"/>
</dbReference>
<dbReference type="NCBIfam" id="NF007113">
    <property type="entry name" value="PRK09562.1"/>
    <property type="match status" value="1"/>
</dbReference>
<dbReference type="AlphaFoldDB" id="A0AAJ1T0B1"/>
<dbReference type="GO" id="GO:0046047">
    <property type="term" value="P:TTP catabolic process"/>
    <property type="evidence" value="ECO:0007669"/>
    <property type="project" value="TreeGrafter"/>
</dbReference>
<evidence type="ECO:0000259" key="1">
    <source>
        <dbReference type="Pfam" id="PF00590"/>
    </source>
</evidence>
<dbReference type="GO" id="GO:0046081">
    <property type="term" value="P:dUTP catabolic process"/>
    <property type="evidence" value="ECO:0007669"/>
    <property type="project" value="TreeGrafter"/>
</dbReference>
<dbReference type="Pfam" id="PF00590">
    <property type="entry name" value="TP_methylase"/>
    <property type="match status" value="1"/>
</dbReference>
<dbReference type="GO" id="GO:0046061">
    <property type="term" value="P:dATP catabolic process"/>
    <property type="evidence" value="ECO:0007669"/>
    <property type="project" value="TreeGrafter"/>
</dbReference>
<dbReference type="GO" id="GO:0047429">
    <property type="term" value="F:nucleoside triphosphate diphosphatase activity"/>
    <property type="evidence" value="ECO:0007669"/>
    <property type="project" value="InterPro"/>
</dbReference>
<keyword evidence="3" id="KW-0489">Methyltransferase</keyword>
<dbReference type="PANTHER" id="PTHR30522:SF0">
    <property type="entry name" value="NUCLEOSIDE TRIPHOSPHATE PYROPHOSPHOHYDROLASE"/>
    <property type="match status" value="1"/>
</dbReference>
<dbReference type="Pfam" id="PF03819">
    <property type="entry name" value="MazG"/>
    <property type="match status" value="2"/>
</dbReference>
<reference evidence="3" key="1">
    <citation type="submission" date="2023-07" db="EMBL/GenBank/DDBJ databases">
        <title>Genomic Encyclopedia of Type Strains, Phase IV (KMG-IV): sequencing the most valuable type-strain genomes for metagenomic binning, comparative biology and taxonomic classification.</title>
        <authorList>
            <person name="Goeker M."/>
        </authorList>
    </citation>
    <scope>NUCLEOTIDE SEQUENCE</scope>
    <source>
        <strain evidence="3">DSM 23947</strain>
    </source>
</reference>
<dbReference type="SUPFAM" id="SSF101386">
    <property type="entry name" value="all-alpha NTP pyrophosphatases"/>
    <property type="match status" value="2"/>
</dbReference>
<dbReference type="GO" id="GO:0006203">
    <property type="term" value="P:dGTP catabolic process"/>
    <property type="evidence" value="ECO:0007669"/>
    <property type="project" value="TreeGrafter"/>
</dbReference>
<evidence type="ECO:0000259" key="2">
    <source>
        <dbReference type="Pfam" id="PF03819"/>
    </source>
</evidence>
<feature type="domain" description="Tetrapyrrole methylase" evidence="1">
    <location>
        <begin position="5"/>
        <end position="207"/>
    </location>
</feature>
<dbReference type="FunFam" id="1.10.287.1080:FF:000001">
    <property type="entry name" value="Nucleoside triphosphate pyrophosphohydrolase"/>
    <property type="match status" value="1"/>
</dbReference>
<sequence length="486" mass="55982">MNHTIHITGLGAGSLEQLPLGVYRKIQETPTVFVRTVEHPVIAELMKEGKHFISFDHIYEKHDQFEGVYEEIVDQLMEKAKKEDIVYAVPGHPMVAEKTIQLLLEKEEEGSVVIRIEGGQSFLDALFTSVKVDPIEGFQLLDGTDLKKEDINIKQHVIIAQVYDAFIASEVKLTLMEKYPDDYPVYIVTAAGSMEEKVTKLPLYELDHNIKINNLTSLYVPPIDDEELLYKEFRSLRQIIAELRGPNGCPWDQKQTHQSLKRYLIEESYELIHAIDQDDIDNMIEELGDVLLQVMLHAQIGEDDGMFSIDDVIESISAKMVRRHPHVFGDLEVSNADEVVKNWAIIKEREKGSTETSILDKVIKGQPAIMVAHEYQKACSKVGFDWDHVQGALDKVLEEWQEFIVEAQNGHKENQIMEFGDVLFALVNVARFYNIHPEEALIKVNQKFYRRFSYVEKRVKESGRDFKQFTLEEMDEFWNEAKKKGL</sequence>
<dbReference type="InterPro" id="IPR035996">
    <property type="entry name" value="4pyrrol_Methylase_sf"/>
</dbReference>
<dbReference type="PIRSF" id="PIRSF002845">
    <property type="entry name" value="Ttrprl_mtas_MazG"/>
    <property type="match status" value="1"/>
</dbReference>
<dbReference type="GO" id="GO:0046052">
    <property type="term" value="P:UTP catabolic process"/>
    <property type="evidence" value="ECO:0007669"/>
    <property type="project" value="TreeGrafter"/>
</dbReference>
<dbReference type="Gene3D" id="3.40.1010.10">
    <property type="entry name" value="Cobalt-precorrin-4 Transmethylase, Domain 1"/>
    <property type="match status" value="1"/>
</dbReference>